<evidence type="ECO:0000313" key="2">
    <source>
        <dbReference type="Proteomes" id="UP000321461"/>
    </source>
</evidence>
<dbReference type="AlphaFoldDB" id="A0A5C9A861"/>
<feature type="non-terminal residue" evidence="1">
    <location>
        <position position="1"/>
    </location>
</feature>
<sequence length="23" mass="2589">ENCLMSLTLSIQSLQKHAMLEKA</sequence>
<gene>
    <name evidence="1" type="primary">bssR</name>
    <name evidence="1" type="synonym">yliH</name>
    <name evidence="1" type="ORF">FWK02_34845</name>
</gene>
<comment type="caution">
    <text evidence="1">The sequence shown here is derived from an EMBL/GenBank/DDBJ whole genome shotgun (WGS) entry which is preliminary data.</text>
</comment>
<reference evidence="1 2" key="1">
    <citation type="submission" date="2019-08" db="EMBL/GenBank/DDBJ databases">
        <title>Whole genome analysis of cultivated E. coli strains isolated from CD patients and healthy donors.</title>
        <authorList>
            <person name="Siniagina M.N."/>
            <person name="Markelova M.I."/>
            <person name="Laikov A.V."/>
            <person name="Boulygina E.A."/>
            <person name="Khusnutdinova D.R."/>
            <person name="Kharchenko A."/>
            <person name="Grigoryeva T.V."/>
        </authorList>
    </citation>
    <scope>NUCLEOTIDE SEQUENCE [LARGE SCALE GENOMIC DNA]</scope>
    <source>
        <strain evidence="1 2">3_77_5</strain>
    </source>
</reference>
<evidence type="ECO:0000313" key="1">
    <source>
        <dbReference type="EMBL" id="TXS97125.1"/>
    </source>
</evidence>
<protein>
    <submittedName>
        <fullName evidence="1">Biofilm formation regulator BssR</fullName>
    </submittedName>
</protein>
<proteinExistence type="predicted"/>
<dbReference type="Proteomes" id="UP000321461">
    <property type="component" value="Unassembled WGS sequence"/>
</dbReference>
<organism evidence="1 2">
    <name type="scientific">Escherichia coli</name>
    <dbReference type="NCBI Taxonomy" id="562"/>
    <lineage>
        <taxon>Bacteria</taxon>
        <taxon>Pseudomonadati</taxon>
        <taxon>Pseudomonadota</taxon>
        <taxon>Gammaproteobacteria</taxon>
        <taxon>Enterobacterales</taxon>
        <taxon>Enterobacteriaceae</taxon>
        <taxon>Escherichia</taxon>
    </lineage>
</organism>
<dbReference type="EMBL" id="VSBS01002298">
    <property type="protein sequence ID" value="TXS97125.1"/>
    <property type="molecule type" value="Genomic_DNA"/>
</dbReference>
<accession>A0A5C9A861</accession>
<dbReference type="Pfam" id="PF10799">
    <property type="entry name" value="YliH"/>
    <property type="match status" value="1"/>
</dbReference>
<dbReference type="InterPro" id="IPR020359">
    <property type="entry name" value="Biofilm_regulator_BssR"/>
</dbReference>
<name>A0A5C9A861_ECOLX</name>